<dbReference type="KEGG" id="hsr:HSBAA_17930"/>
<name>A0A455U4L1_9GAMM</name>
<reference evidence="1 2" key="1">
    <citation type="journal article" date="2019" name="Microbiol. Resour. Announc.">
        <title>Complete Genome Sequence of Halomonas sulfidaeris Strain Esulfide1 Isolated from a Metal Sulfide Rock at a Depth of 2,200 Meters, Obtained Using Nanopore Sequencing.</title>
        <authorList>
            <person name="Saito M."/>
            <person name="Nishigata A."/>
            <person name="Galipon J."/>
            <person name="Arakawa K."/>
        </authorList>
    </citation>
    <scope>NUCLEOTIDE SEQUENCE [LARGE SCALE GENOMIC DNA]</scope>
    <source>
        <strain evidence="1 2">ATCC BAA-803</strain>
    </source>
</reference>
<dbReference type="AlphaFoldDB" id="A0A455U4L1"/>
<protein>
    <recommendedName>
        <fullName evidence="3">WGR domain-containing protein</fullName>
    </recommendedName>
</protein>
<dbReference type="Proteomes" id="UP000320231">
    <property type="component" value="Chromosome"/>
</dbReference>
<organism evidence="1 2">
    <name type="scientific">Vreelandella sulfidaeris</name>
    <dbReference type="NCBI Taxonomy" id="115553"/>
    <lineage>
        <taxon>Bacteria</taxon>
        <taxon>Pseudomonadati</taxon>
        <taxon>Pseudomonadota</taxon>
        <taxon>Gammaproteobacteria</taxon>
        <taxon>Oceanospirillales</taxon>
        <taxon>Halomonadaceae</taxon>
        <taxon>Vreelandella</taxon>
    </lineage>
</organism>
<evidence type="ECO:0008006" key="3">
    <source>
        <dbReference type="Google" id="ProtNLM"/>
    </source>
</evidence>
<accession>A0A455U4L1</accession>
<proteinExistence type="predicted"/>
<dbReference type="SUPFAM" id="SSF142921">
    <property type="entry name" value="WGR domain-like"/>
    <property type="match status" value="1"/>
</dbReference>
<gene>
    <name evidence="1" type="ORF">HSBAA_17930</name>
</gene>
<sequence length="102" mass="11806">MIVRWETNHDYVLVHIHQDMFGDWIFSRAWGQIGTQFGGLKHQLADTLEQAQMWLEDEATIQSSRGFRKVLEVADHTPKVRKPCASSHCWTCFESNAFSHAC</sequence>
<dbReference type="EMBL" id="AP019514">
    <property type="protein sequence ID" value="BBI60487.1"/>
    <property type="molecule type" value="Genomic_DNA"/>
</dbReference>
<evidence type="ECO:0000313" key="1">
    <source>
        <dbReference type="EMBL" id="BBI60487.1"/>
    </source>
</evidence>
<evidence type="ECO:0000313" key="2">
    <source>
        <dbReference type="Proteomes" id="UP000320231"/>
    </source>
</evidence>
<dbReference type="InterPro" id="IPR036930">
    <property type="entry name" value="WGR_dom_sf"/>
</dbReference>